<reference evidence="1" key="1">
    <citation type="submission" date="2022-10" db="EMBL/GenBank/DDBJ databases">
        <title>Complete Genome of Trichothecium roseum strain YXFP-22015, a Plant Pathogen Isolated from Citrus.</title>
        <authorList>
            <person name="Wang Y."/>
            <person name="Zhu L."/>
        </authorList>
    </citation>
    <scope>NUCLEOTIDE SEQUENCE</scope>
    <source>
        <strain evidence="1">YXFP-22015</strain>
    </source>
</reference>
<proteinExistence type="predicted"/>
<accession>A0ACC0V4H0</accession>
<dbReference type="EMBL" id="CM047942">
    <property type="protein sequence ID" value="KAI9901108.1"/>
    <property type="molecule type" value="Genomic_DNA"/>
</dbReference>
<name>A0ACC0V4H0_9HYPO</name>
<gene>
    <name evidence="1" type="ORF">N3K66_002925</name>
</gene>
<evidence type="ECO:0000313" key="2">
    <source>
        <dbReference type="Proteomes" id="UP001163324"/>
    </source>
</evidence>
<organism evidence="1 2">
    <name type="scientific">Trichothecium roseum</name>
    <dbReference type="NCBI Taxonomy" id="47278"/>
    <lineage>
        <taxon>Eukaryota</taxon>
        <taxon>Fungi</taxon>
        <taxon>Dikarya</taxon>
        <taxon>Ascomycota</taxon>
        <taxon>Pezizomycotina</taxon>
        <taxon>Sordariomycetes</taxon>
        <taxon>Hypocreomycetidae</taxon>
        <taxon>Hypocreales</taxon>
        <taxon>Hypocreales incertae sedis</taxon>
        <taxon>Trichothecium</taxon>
    </lineage>
</organism>
<dbReference type="Proteomes" id="UP001163324">
    <property type="component" value="Chromosome 3"/>
</dbReference>
<protein>
    <submittedName>
        <fullName evidence="1">Uncharacterized protein</fullName>
    </submittedName>
</protein>
<sequence length="187" mass="20812">MASSGSYVRHARSEDAPAILEIIQLLADYEHESDAVKATVETLRDTIAFAPSTSTGPNTSSVPDTEPTSPQKPARCLLLFAADNQEKPSGMALYFYNYSTWRSRPGIYLEDLFVRPEARGRGFGKRLLVELAKEVVAMKGTRLEWSVLKWNEPSIKFYESIGAQAMNDWVGMRVDNAGLDKLAHLLD</sequence>
<keyword evidence="2" id="KW-1185">Reference proteome</keyword>
<evidence type="ECO:0000313" key="1">
    <source>
        <dbReference type="EMBL" id="KAI9901108.1"/>
    </source>
</evidence>
<comment type="caution">
    <text evidence="1">The sequence shown here is derived from an EMBL/GenBank/DDBJ whole genome shotgun (WGS) entry which is preliminary data.</text>
</comment>